<keyword evidence="2" id="KW-1133">Transmembrane helix</keyword>
<organism evidence="3 4">
    <name type="scientific">Paractinoplanes rishiriensis</name>
    <dbReference type="NCBI Taxonomy" id="1050105"/>
    <lineage>
        <taxon>Bacteria</taxon>
        <taxon>Bacillati</taxon>
        <taxon>Actinomycetota</taxon>
        <taxon>Actinomycetes</taxon>
        <taxon>Micromonosporales</taxon>
        <taxon>Micromonosporaceae</taxon>
        <taxon>Paractinoplanes</taxon>
    </lineage>
</organism>
<gene>
    <name evidence="3" type="ORF">Ari01nite_69090</name>
</gene>
<feature type="transmembrane region" description="Helical" evidence="2">
    <location>
        <begin position="6"/>
        <end position="26"/>
    </location>
</feature>
<dbReference type="RefSeq" id="WP_203786442.1">
    <property type="nucleotide sequence ID" value="NZ_BOMV01000073.1"/>
</dbReference>
<keyword evidence="2" id="KW-0812">Transmembrane</keyword>
<name>A0A919MY50_9ACTN</name>
<reference evidence="3" key="1">
    <citation type="submission" date="2021-01" db="EMBL/GenBank/DDBJ databases">
        <title>Whole genome shotgun sequence of Actinoplanes rishiriensis NBRC 108556.</title>
        <authorList>
            <person name="Komaki H."/>
            <person name="Tamura T."/>
        </authorList>
    </citation>
    <scope>NUCLEOTIDE SEQUENCE</scope>
    <source>
        <strain evidence="3">NBRC 108556</strain>
    </source>
</reference>
<evidence type="ECO:0000313" key="4">
    <source>
        <dbReference type="Proteomes" id="UP000636960"/>
    </source>
</evidence>
<evidence type="ECO:0000256" key="1">
    <source>
        <dbReference type="SAM" id="MobiDB-lite"/>
    </source>
</evidence>
<evidence type="ECO:0000256" key="2">
    <source>
        <dbReference type="SAM" id="Phobius"/>
    </source>
</evidence>
<proteinExistence type="predicted"/>
<evidence type="ECO:0000313" key="3">
    <source>
        <dbReference type="EMBL" id="GIE99444.1"/>
    </source>
</evidence>
<dbReference type="Proteomes" id="UP000636960">
    <property type="component" value="Unassembled WGS sequence"/>
</dbReference>
<feature type="region of interest" description="Disordered" evidence="1">
    <location>
        <begin position="34"/>
        <end position="63"/>
    </location>
</feature>
<keyword evidence="2" id="KW-0472">Membrane</keyword>
<dbReference type="EMBL" id="BOMV01000073">
    <property type="protein sequence ID" value="GIE99444.1"/>
    <property type="molecule type" value="Genomic_DNA"/>
</dbReference>
<keyword evidence="4" id="KW-1185">Reference proteome</keyword>
<dbReference type="AlphaFoldDB" id="A0A919MY50"/>
<protein>
    <submittedName>
        <fullName evidence="3">Uncharacterized protein</fullName>
    </submittedName>
</protein>
<accession>A0A919MY50</accession>
<sequence>MVDTIQLVGLIVLGAMLLAVVVLGVISWARNRGRTRVEDREGGGSGVSGDTTPGDWDGGAGGD</sequence>
<comment type="caution">
    <text evidence="3">The sequence shown here is derived from an EMBL/GenBank/DDBJ whole genome shotgun (WGS) entry which is preliminary data.</text>
</comment>